<dbReference type="Proteomes" id="UP001153954">
    <property type="component" value="Unassembled WGS sequence"/>
</dbReference>
<proteinExistence type="predicted"/>
<keyword evidence="2" id="KW-1185">Reference proteome</keyword>
<dbReference type="Gene3D" id="2.40.50.90">
    <property type="match status" value="1"/>
</dbReference>
<gene>
    <name evidence="1" type="ORF">EEDITHA_LOCUS19193</name>
</gene>
<comment type="caution">
    <text evidence="1">The sequence shown here is derived from an EMBL/GenBank/DDBJ whole genome shotgun (WGS) entry which is preliminary data.</text>
</comment>
<dbReference type="AlphaFoldDB" id="A0AAU9V221"/>
<dbReference type="Gene3D" id="2.30.30.140">
    <property type="match status" value="1"/>
</dbReference>
<reference evidence="1" key="1">
    <citation type="submission" date="2022-03" db="EMBL/GenBank/DDBJ databases">
        <authorList>
            <person name="Tunstrom K."/>
        </authorList>
    </citation>
    <scope>NUCLEOTIDE SEQUENCE</scope>
</reference>
<accession>A0AAU9V221</accession>
<evidence type="ECO:0000313" key="1">
    <source>
        <dbReference type="EMBL" id="CAH2104864.1"/>
    </source>
</evidence>
<organism evidence="1 2">
    <name type="scientific">Euphydryas editha</name>
    <name type="common">Edith's checkerspot</name>
    <dbReference type="NCBI Taxonomy" id="104508"/>
    <lineage>
        <taxon>Eukaryota</taxon>
        <taxon>Metazoa</taxon>
        <taxon>Ecdysozoa</taxon>
        <taxon>Arthropoda</taxon>
        <taxon>Hexapoda</taxon>
        <taxon>Insecta</taxon>
        <taxon>Pterygota</taxon>
        <taxon>Neoptera</taxon>
        <taxon>Endopterygota</taxon>
        <taxon>Lepidoptera</taxon>
        <taxon>Glossata</taxon>
        <taxon>Ditrysia</taxon>
        <taxon>Papilionoidea</taxon>
        <taxon>Nymphalidae</taxon>
        <taxon>Nymphalinae</taxon>
        <taxon>Euphydryas</taxon>
    </lineage>
</organism>
<dbReference type="EMBL" id="CAKOGL010000027">
    <property type="protein sequence ID" value="CAH2104864.1"/>
    <property type="molecule type" value="Genomic_DNA"/>
</dbReference>
<evidence type="ECO:0000313" key="2">
    <source>
        <dbReference type="Proteomes" id="UP001153954"/>
    </source>
</evidence>
<name>A0AAU9V221_EUPED</name>
<protein>
    <submittedName>
        <fullName evidence="1">Uncharacterized protein</fullName>
    </submittedName>
</protein>
<dbReference type="InterPro" id="IPR035437">
    <property type="entry name" value="SNase_OB-fold_sf"/>
</dbReference>
<sequence length="343" mass="39857">MNIKITTFTNPFSFFCVNEDYWTYNNDLTFETQPDVYTNLINTSKIAEINHGQHVAVMWKKKWVRGVVSMEKQFLIWLIDYGVYLRPNDKTLFIDLPIEYKKLPTKVFEASIHGVVPVDKVLSEDCQIKNDITTTWTKGSIEKSQELIKNATRIYFQPIALLTTAHNHVVIGDLFIEIQEKGIINIIDELETWPVFLERNKEAYVTNFIKFYTSRRKHRLCSLKPEIPYFDLTEITLQITLEEYIDIIEKCPKIENVLETESLFGDGSTIVGSMGKDKGAYKITPSDIEKYANRYVMINGCEYNVLSILMNKARDLSICERYKDHDLTSVGRGYSYRRSNSLS</sequence>